<proteinExistence type="predicted"/>
<evidence type="ECO:0000313" key="3">
    <source>
        <dbReference type="Proteomes" id="UP000625283"/>
    </source>
</evidence>
<organism evidence="2 3">
    <name type="scientific">Sphingobacterium faecale</name>
    <dbReference type="NCBI Taxonomy" id="2803775"/>
    <lineage>
        <taxon>Bacteria</taxon>
        <taxon>Pseudomonadati</taxon>
        <taxon>Bacteroidota</taxon>
        <taxon>Sphingobacteriia</taxon>
        <taxon>Sphingobacteriales</taxon>
        <taxon>Sphingobacteriaceae</taxon>
        <taxon>Sphingobacterium</taxon>
    </lineage>
</organism>
<keyword evidence="3" id="KW-1185">Reference proteome</keyword>
<name>A0ABS1R955_9SPHI</name>
<evidence type="ECO:0000313" key="2">
    <source>
        <dbReference type="EMBL" id="MBL1411238.1"/>
    </source>
</evidence>
<sequence length="161" mass="18884">MKNITIILPISLLVISTFSNCRTVKEKTSLQESMIQHQYTGTQSRQATYSHQWDSTGRRWFFSTDSVFYYHPDSGLYAKQGILSIRENNLNVQMQHAVVDSTRIETTTEETLSLWKTYYRKVKDSRWTLIIAGVLLLGGVYCWLKYRRVAFSIFWRKPNTP</sequence>
<dbReference type="RefSeq" id="WP_202104967.1">
    <property type="nucleotide sequence ID" value="NZ_JAERTY010000013.1"/>
</dbReference>
<keyword evidence="1" id="KW-0472">Membrane</keyword>
<reference evidence="2 3" key="1">
    <citation type="submission" date="2021-01" db="EMBL/GenBank/DDBJ databases">
        <title>C459-1 draft genome sequence.</title>
        <authorList>
            <person name="Zhang X.-F."/>
        </authorList>
    </citation>
    <scope>NUCLEOTIDE SEQUENCE [LARGE SCALE GENOMIC DNA]</scope>
    <source>
        <strain evidence="3">C459-1</strain>
    </source>
</reference>
<comment type="caution">
    <text evidence="2">The sequence shown here is derived from an EMBL/GenBank/DDBJ whole genome shotgun (WGS) entry which is preliminary data.</text>
</comment>
<accession>A0ABS1R955</accession>
<gene>
    <name evidence="2" type="ORF">JKG61_20950</name>
</gene>
<dbReference type="EMBL" id="JAERTY010000013">
    <property type="protein sequence ID" value="MBL1411238.1"/>
    <property type="molecule type" value="Genomic_DNA"/>
</dbReference>
<keyword evidence="1" id="KW-1133">Transmembrane helix</keyword>
<evidence type="ECO:0008006" key="4">
    <source>
        <dbReference type="Google" id="ProtNLM"/>
    </source>
</evidence>
<keyword evidence="1" id="KW-0812">Transmembrane</keyword>
<feature type="transmembrane region" description="Helical" evidence="1">
    <location>
        <begin position="127"/>
        <end position="144"/>
    </location>
</feature>
<evidence type="ECO:0000256" key="1">
    <source>
        <dbReference type="SAM" id="Phobius"/>
    </source>
</evidence>
<protein>
    <recommendedName>
        <fullName evidence="4">PepSY domain-containing protein</fullName>
    </recommendedName>
</protein>
<dbReference type="Proteomes" id="UP000625283">
    <property type="component" value="Unassembled WGS sequence"/>
</dbReference>